<evidence type="ECO:0000256" key="3">
    <source>
        <dbReference type="ARBA" id="ARBA00012972"/>
    </source>
</evidence>
<dbReference type="RefSeq" id="WP_218037260.1">
    <property type="nucleotide sequence ID" value="NZ_BKAJ01000021.1"/>
</dbReference>
<dbReference type="EMBL" id="BKAJ01000021">
    <property type="protein sequence ID" value="GEP54101.1"/>
    <property type="molecule type" value="Genomic_DNA"/>
</dbReference>
<keyword evidence="7" id="KW-1185">Reference proteome</keyword>
<proteinExistence type="inferred from homology"/>
<gene>
    <name evidence="6" type="ORF">RSO01_12670</name>
</gene>
<sequence length="403" mass="44082">MANEWLSSREAARRLGVSAATLYAYVSRGLLRSESVDGRRERRYRADDISRLKRRRDVGRKAESIANHALDFGTPVLESSLTLIENNRLYYRGRDAAELARTASLEEVARLLWDCDERPFAPDNLPPMTTALRRAWLAAATLGPVDRCLVVLPAAAALDHPSWVEDRAAMLETGVRVLRLLTAAVTARPLSALPVHQELAVAWKVPPARAPLLRAALVLSADHEFNASAFAARVVASTGANLYGATMAGLAALNGPRHGGLTRRVASLFDDLKNTRDIDGELVQRVRDRIYIPGFGHQLYPDGDVRAATLFALLRETVPNSPELAFAERLATAGERLIDRKPNVDFTTVVVERVLGLPKDSALALFLLGRTVGWIAHALEQSAHAALIRPRARYTGPRPGGLP</sequence>
<evidence type="ECO:0000256" key="1">
    <source>
        <dbReference type="ARBA" id="ARBA00004751"/>
    </source>
</evidence>
<dbReference type="Gene3D" id="1.10.580.10">
    <property type="entry name" value="Citrate Synthase, domain 1"/>
    <property type="match status" value="2"/>
</dbReference>
<dbReference type="InterPro" id="IPR016143">
    <property type="entry name" value="Citrate_synth-like_sm_a-sub"/>
</dbReference>
<dbReference type="InterPro" id="IPR002020">
    <property type="entry name" value="Citrate_synthase"/>
</dbReference>
<dbReference type="SUPFAM" id="SSF48256">
    <property type="entry name" value="Citrate synthase"/>
    <property type="match status" value="1"/>
</dbReference>
<evidence type="ECO:0000256" key="4">
    <source>
        <dbReference type="ARBA" id="ARBA00022679"/>
    </source>
</evidence>
<dbReference type="AlphaFoldDB" id="A0A512N637"/>
<dbReference type="GO" id="GO:0006099">
    <property type="term" value="P:tricarboxylic acid cycle"/>
    <property type="evidence" value="ECO:0007669"/>
    <property type="project" value="UniProtKB-UniPathway"/>
</dbReference>
<dbReference type="PANTHER" id="PTHR11739:SF4">
    <property type="entry name" value="CITRATE SYNTHASE, PEROXISOMAL"/>
    <property type="match status" value="1"/>
</dbReference>
<protein>
    <recommendedName>
        <fullName evidence="3">citrate synthase (unknown stereospecificity)</fullName>
        <ecNumber evidence="3">2.3.3.16</ecNumber>
    </recommendedName>
</protein>
<dbReference type="PRINTS" id="PR00143">
    <property type="entry name" value="CITRTSNTHASE"/>
</dbReference>
<dbReference type="Pfam" id="PF00285">
    <property type="entry name" value="Citrate_synt"/>
    <property type="match status" value="1"/>
</dbReference>
<dbReference type="UniPathway" id="UPA00223">
    <property type="reaction ID" value="UER00717"/>
</dbReference>
<evidence type="ECO:0000313" key="6">
    <source>
        <dbReference type="EMBL" id="GEP54101.1"/>
    </source>
</evidence>
<dbReference type="InterPro" id="IPR016142">
    <property type="entry name" value="Citrate_synth-like_lrg_a-sub"/>
</dbReference>
<evidence type="ECO:0000256" key="2">
    <source>
        <dbReference type="ARBA" id="ARBA00010566"/>
    </source>
</evidence>
<dbReference type="Gene3D" id="1.10.230.10">
    <property type="entry name" value="Cytochrome P450-Terp, domain 2"/>
    <property type="match status" value="1"/>
</dbReference>
<dbReference type="GO" id="GO:0005829">
    <property type="term" value="C:cytosol"/>
    <property type="evidence" value="ECO:0007669"/>
    <property type="project" value="TreeGrafter"/>
</dbReference>
<dbReference type="CDD" id="cd06102">
    <property type="entry name" value="citrate_synt_like_2"/>
    <property type="match status" value="1"/>
</dbReference>
<dbReference type="InterPro" id="IPR036969">
    <property type="entry name" value="Citrate_synthase_sf"/>
</dbReference>
<organism evidence="6 7">
    <name type="scientific">Reyranella soli</name>
    <dbReference type="NCBI Taxonomy" id="1230389"/>
    <lineage>
        <taxon>Bacteria</taxon>
        <taxon>Pseudomonadati</taxon>
        <taxon>Pseudomonadota</taxon>
        <taxon>Alphaproteobacteria</taxon>
        <taxon>Hyphomicrobiales</taxon>
        <taxon>Reyranellaceae</taxon>
        <taxon>Reyranella</taxon>
    </lineage>
</organism>
<name>A0A512N637_9HYPH</name>
<dbReference type="Pfam" id="PF13411">
    <property type="entry name" value="MerR_1"/>
    <property type="match status" value="1"/>
</dbReference>
<dbReference type="GO" id="GO:0006355">
    <property type="term" value="P:regulation of DNA-templated transcription"/>
    <property type="evidence" value="ECO:0007669"/>
    <property type="project" value="InterPro"/>
</dbReference>
<dbReference type="Proteomes" id="UP000321058">
    <property type="component" value="Unassembled WGS sequence"/>
</dbReference>
<dbReference type="GO" id="GO:0036440">
    <property type="term" value="F:citrate synthase activity"/>
    <property type="evidence" value="ECO:0007669"/>
    <property type="project" value="UniProtKB-EC"/>
</dbReference>
<feature type="domain" description="HTH merR-type" evidence="5">
    <location>
        <begin position="9"/>
        <end position="54"/>
    </location>
</feature>
<dbReference type="PROSITE" id="PS50937">
    <property type="entry name" value="HTH_MERR_2"/>
    <property type="match status" value="1"/>
</dbReference>
<dbReference type="InterPro" id="IPR000551">
    <property type="entry name" value="MerR-type_HTH_dom"/>
</dbReference>
<dbReference type="GO" id="GO:0003677">
    <property type="term" value="F:DNA binding"/>
    <property type="evidence" value="ECO:0007669"/>
    <property type="project" value="InterPro"/>
</dbReference>
<dbReference type="GO" id="GO:0005975">
    <property type="term" value="P:carbohydrate metabolic process"/>
    <property type="evidence" value="ECO:0007669"/>
    <property type="project" value="TreeGrafter"/>
</dbReference>
<keyword evidence="4" id="KW-0808">Transferase</keyword>
<dbReference type="PANTHER" id="PTHR11739">
    <property type="entry name" value="CITRATE SYNTHASE"/>
    <property type="match status" value="1"/>
</dbReference>
<comment type="caution">
    <text evidence="6">The sequence shown here is derived from an EMBL/GenBank/DDBJ whole genome shotgun (WGS) entry which is preliminary data.</text>
</comment>
<reference evidence="6 7" key="1">
    <citation type="submission" date="2019-07" db="EMBL/GenBank/DDBJ databases">
        <title>Whole genome shotgun sequence of Reyranella soli NBRC 108950.</title>
        <authorList>
            <person name="Hosoyama A."/>
            <person name="Uohara A."/>
            <person name="Ohji S."/>
            <person name="Ichikawa N."/>
        </authorList>
    </citation>
    <scope>NUCLEOTIDE SEQUENCE [LARGE SCALE GENOMIC DNA]</scope>
    <source>
        <strain evidence="6 7">NBRC 108950</strain>
    </source>
</reference>
<accession>A0A512N637</accession>
<evidence type="ECO:0000313" key="7">
    <source>
        <dbReference type="Proteomes" id="UP000321058"/>
    </source>
</evidence>
<comment type="pathway">
    <text evidence="1">Carbohydrate metabolism; tricarboxylic acid cycle; isocitrate from oxaloacetate: step 1/2.</text>
</comment>
<comment type="similarity">
    <text evidence="2">Belongs to the citrate synthase family.</text>
</comment>
<dbReference type="Gene3D" id="1.10.1660.10">
    <property type="match status" value="1"/>
</dbReference>
<evidence type="ECO:0000259" key="5">
    <source>
        <dbReference type="PROSITE" id="PS50937"/>
    </source>
</evidence>
<dbReference type="EC" id="2.3.3.16" evidence="3"/>